<feature type="transmembrane region" description="Helical" evidence="2">
    <location>
        <begin position="260"/>
        <end position="283"/>
    </location>
</feature>
<name>A0A8J3YC67_9ACTN</name>
<reference evidence="4" key="1">
    <citation type="submission" date="2021-01" db="EMBL/GenBank/DDBJ databases">
        <title>Whole genome shotgun sequence of Spirilliplanes yamanashiensis NBRC 15828.</title>
        <authorList>
            <person name="Komaki H."/>
            <person name="Tamura T."/>
        </authorList>
    </citation>
    <scope>NUCLEOTIDE SEQUENCE</scope>
    <source>
        <strain evidence="4">NBRC 15828</strain>
    </source>
</reference>
<dbReference type="AlphaFoldDB" id="A0A8J3YC67"/>
<proteinExistence type="predicted"/>
<keyword evidence="2" id="KW-1133">Transmembrane helix</keyword>
<feature type="compositionally biased region" description="Basic and acidic residues" evidence="1">
    <location>
        <begin position="492"/>
        <end position="508"/>
    </location>
</feature>
<feature type="compositionally biased region" description="Pro residues" evidence="1">
    <location>
        <begin position="346"/>
        <end position="416"/>
    </location>
</feature>
<feature type="transmembrane region" description="Helical" evidence="2">
    <location>
        <begin position="20"/>
        <end position="48"/>
    </location>
</feature>
<feature type="transmembrane region" description="Helical" evidence="2">
    <location>
        <begin position="295"/>
        <end position="316"/>
    </location>
</feature>
<keyword evidence="2" id="KW-0812">Transmembrane</keyword>
<dbReference type="GO" id="GO:0016747">
    <property type="term" value="F:acyltransferase activity, transferring groups other than amino-acyl groups"/>
    <property type="evidence" value="ECO:0007669"/>
    <property type="project" value="InterPro"/>
</dbReference>
<organism evidence="4 5">
    <name type="scientific">Spirilliplanes yamanashiensis</name>
    <dbReference type="NCBI Taxonomy" id="42233"/>
    <lineage>
        <taxon>Bacteria</taxon>
        <taxon>Bacillati</taxon>
        <taxon>Actinomycetota</taxon>
        <taxon>Actinomycetes</taxon>
        <taxon>Micromonosporales</taxon>
        <taxon>Micromonosporaceae</taxon>
        <taxon>Spirilliplanes</taxon>
    </lineage>
</organism>
<gene>
    <name evidence="4" type="ORF">Sya03_53980</name>
</gene>
<feature type="transmembrane region" description="Helical" evidence="2">
    <location>
        <begin position="191"/>
        <end position="209"/>
    </location>
</feature>
<feature type="compositionally biased region" description="Pro residues" evidence="1">
    <location>
        <begin position="424"/>
        <end position="447"/>
    </location>
</feature>
<keyword evidence="5" id="KW-1185">Reference proteome</keyword>
<dbReference type="InterPro" id="IPR002656">
    <property type="entry name" value="Acyl_transf_3_dom"/>
</dbReference>
<evidence type="ECO:0000256" key="2">
    <source>
        <dbReference type="SAM" id="Phobius"/>
    </source>
</evidence>
<feature type="transmembrane region" description="Helical" evidence="2">
    <location>
        <begin position="115"/>
        <end position="134"/>
    </location>
</feature>
<comment type="caution">
    <text evidence="4">The sequence shown here is derived from an EMBL/GenBank/DDBJ whole genome shotgun (WGS) entry which is preliminary data.</text>
</comment>
<protein>
    <recommendedName>
        <fullName evidence="3">Acyltransferase 3 domain-containing protein</fullName>
    </recommendedName>
</protein>
<evidence type="ECO:0000313" key="5">
    <source>
        <dbReference type="Proteomes" id="UP000652013"/>
    </source>
</evidence>
<feature type="transmembrane region" description="Helical" evidence="2">
    <location>
        <begin position="221"/>
        <end position="240"/>
    </location>
</feature>
<feature type="region of interest" description="Disordered" evidence="1">
    <location>
        <begin position="338"/>
        <end position="457"/>
    </location>
</feature>
<feature type="region of interest" description="Disordered" evidence="1">
    <location>
        <begin position="492"/>
        <end position="520"/>
    </location>
</feature>
<keyword evidence="2" id="KW-0472">Membrane</keyword>
<accession>A0A8J3YC67</accession>
<dbReference type="EMBL" id="BOOY01000038">
    <property type="protein sequence ID" value="GIJ06046.1"/>
    <property type="molecule type" value="Genomic_DNA"/>
</dbReference>
<dbReference type="Pfam" id="PF01757">
    <property type="entry name" value="Acyl_transf_3"/>
    <property type="match status" value="1"/>
</dbReference>
<sequence>MRNRYLDLLRAVAIVRVVVYHVTGLSLLTVLIPAMPVMFALAGSLMAASADRSGLGAVGRRLRRLLPSLWVFAAVFVPAMLLTGLAWEPRVLLWLLPLQDPPANGWGAQALSANWYLRDFLWFVLLSPAALWLFRRAPWPTLAVPYAILLACEFAGWAPPVVVRDIGLYFGAWMLGFAHHDGLLRRLAPRRLLALAGVLAAAGLAWTLTHPGPRGYDLNDIPVGNALWSGAFILVALGFADRAEARLRLSARWERVVTVLNARALTIYLWHVPIIVGVTLFALDRGWPVLGAAGSGWRLAVVAVALVVVVALVGWVEDVAGRRRPVLLPGRRRAAARPAASSVPVSPAPIPVSPAPGNPIPADPETLPMPPDPFPDDPVPIPISPVPIPVSPAPGAPDPFPDDPAPVPVSPAPGAPDPWREPAPEPVTEPEPAAPAPDGPEPVPAGPAPAGAVLHAHVGTGEHLVHAAGGHDPALPAVPALALPVLIDLAAHRKPADGRPARRAEPARAGRRPARRRTSS</sequence>
<evidence type="ECO:0000313" key="4">
    <source>
        <dbReference type="EMBL" id="GIJ06046.1"/>
    </source>
</evidence>
<evidence type="ECO:0000256" key="1">
    <source>
        <dbReference type="SAM" id="MobiDB-lite"/>
    </source>
</evidence>
<evidence type="ECO:0000259" key="3">
    <source>
        <dbReference type="Pfam" id="PF01757"/>
    </source>
</evidence>
<feature type="compositionally biased region" description="Basic residues" evidence="1">
    <location>
        <begin position="509"/>
        <end position="520"/>
    </location>
</feature>
<feature type="domain" description="Acyltransferase 3" evidence="3">
    <location>
        <begin position="3"/>
        <end position="313"/>
    </location>
</feature>
<feature type="transmembrane region" description="Helical" evidence="2">
    <location>
        <begin position="69"/>
        <end position="87"/>
    </location>
</feature>
<dbReference type="Proteomes" id="UP000652013">
    <property type="component" value="Unassembled WGS sequence"/>
</dbReference>